<evidence type="ECO:0000259" key="1">
    <source>
        <dbReference type="Pfam" id="PF20103"/>
    </source>
</evidence>
<evidence type="ECO:0000313" key="2">
    <source>
        <dbReference type="EMBL" id="GAA2123544.1"/>
    </source>
</evidence>
<reference evidence="2 3" key="1">
    <citation type="journal article" date="2019" name="Int. J. Syst. Evol. Microbiol.">
        <title>The Global Catalogue of Microorganisms (GCM) 10K type strain sequencing project: providing services to taxonomists for standard genome sequencing and annotation.</title>
        <authorList>
            <consortium name="The Broad Institute Genomics Platform"/>
            <consortium name="The Broad Institute Genome Sequencing Center for Infectious Disease"/>
            <person name="Wu L."/>
            <person name="Ma J."/>
        </authorList>
    </citation>
    <scope>NUCLEOTIDE SEQUENCE [LARGE SCALE GENOMIC DNA]</scope>
    <source>
        <strain evidence="2 3">JCM 16021</strain>
    </source>
</reference>
<dbReference type="Pfam" id="PF20103">
    <property type="entry name" value="DUF6493"/>
    <property type="match status" value="1"/>
</dbReference>
<proteinExistence type="predicted"/>
<dbReference type="Proteomes" id="UP001500575">
    <property type="component" value="Unassembled WGS sequence"/>
</dbReference>
<keyword evidence="3" id="KW-1185">Reference proteome</keyword>
<accession>A0ABN2Y8Y5</accession>
<sequence>MRQLPTYDAVAERSASEMYGFLATLAREAVEAKHEFAWQRDQALRAAVDAALHAAAKRGKATEQAKPPWLQGLVVRDLRSAAASYWSGEAFVRARLLERLGAIELEHDDNYVLAMVSGFGERKPDKLRADLELVESTLWRLFEVEGGGEVSLANVDRFGGDEWRTTFVELSADGTLDRARVLRECLRTLARDFAAYRAQWFSATFLAFEPSLDELESLQPELRRLLAASVPATVGFALKQLLPLQKAERLEVEETLAALPPATLVKAKGTALDALRLARVHVRTSAGAAADVARTALGHPHADVQRVAVALLEAAGAADGLAEAADELAPSVRVELGLASDATASDETPVAQRLMPAPEPVTTDDLAERTAALLEDASDVAGLEAVLAALVEPGSERALAPLRKRALAVVARGPRTDMRDSWLPGQVARLVLDLLGQPAEPARVLLAAQRFVVRRLGELREHPGPLLATPDLPGGWVSPDALVRRLEGRHAPRHHDLVAALLRLHPDGREHAARGAAVLPPAVRFALGGQPTERREGPEAWWVAARRSRAPYAADELPQVAGEPVRTEAVDNGKPFHYWTIRFTIVSPGHVAAGSGGGLDDQPTELKGQLSAYSALADWVPTLAAIWPHDAEHALALTCSGVLDAWDWELNHDVPRVLDALAQSPGRLGGLAALTLAAGLSATHRHHRLHAVDAFVDLVPTGRLESTAVAAALAKYAPAWQAGRWAESLASVAHAPGGAAAVVSLLTALLPQLPSDQRGLNKLLDVLRDQTIHLSTPVADPKLVDWLGRLRGSSAAARTARRLLDEQ</sequence>
<comment type="caution">
    <text evidence="2">The sequence shown here is derived from an EMBL/GenBank/DDBJ whole genome shotgun (WGS) entry which is preliminary data.</text>
</comment>
<gene>
    <name evidence="2" type="ORF">GCM10009843_19420</name>
</gene>
<protein>
    <recommendedName>
        <fullName evidence="1">DUF6493 domain-containing protein</fullName>
    </recommendedName>
</protein>
<dbReference type="EMBL" id="BAAAQQ010000011">
    <property type="protein sequence ID" value="GAA2123544.1"/>
    <property type="molecule type" value="Genomic_DNA"/>
</dbReference>
<name>A0ABN2Y8Y5_9ACTN</name>
<organism evidence="2 3">
    <name type="scientific">Nocardioides bigeumensis</name>
    <dbReference type="NCBI Taxonomy" id="433657"/>
    <lineage>
        <taxon>Bacteria</taxon>
        <taxon>Bacillati</taxon>
        <taxon>Actinomycetota</taxon>
        <taxon>Actinomycetes</taxon>
        <taxon>Propionibacteriales</taxon>
        <taxon>Nocardioidaceae</taxon>
        <taxon>Nocardioides</taxon>
    </lineage>
</organism>
<feature type="domain" description="DUF6493" evidence="1">
    <location>
        <begin position="65"/>
        <end position="260"/>
    </location>
</feature>
<dbReference type="InterPro" id="IPR045472">
    <property type="entry name" value="DUF6493"/>
</dbReference>
<evidence type="ECO:0000313" key="3">
    <source>
        <dbReference type="Proteomes" id="UP001500575"/>
    </source>
</evidence>
<dbReference type="RefSeq" id="WP_344303504.1">
    <property type="nucleotide sequence ID" value="NZ_BAAAQQ010000011.1"/>
</dbReference>